<reference evidence="2" key="1">
    <citation type="journal article" date="2020" name="New Phytol.">
        <title>Comparative genomics reveals dynamic genome evolution in host specialist ectomycorrhizal fungi.</title>
        <authorList>
            <person name="Lofgren L.A."/>
            <person name="Nguyen N.H."/>
            <person name="Vilgalys R."/>
            <person name="Ruytinx J."/>
            <person name="Liao H.L."/>
            <person name="Branco S."/>
            <person name="Kuo A."/>
            <person name="LaButti K."/>
            <person name="Lipzen A."/>
            <person name="Andreopoulos W."/>
            <person name="Pangilinan J."/>
            <person name="Riley R."/>
            <person name="Hundley H."/>
            <person name="Na H."/>
            <person name="Barry K."/>
            <person name="Grigoriev I.V."/>
            <person name="Stajich J.E."/>
            <person name="Kennedy P.G."/>
        </authorList>
    </citation>
    <scope>NUCLEOTIDE SEQUENCE</scope>
    <source>
        <strain evidence="2">MN1</strain>
    </source>
</reference>
<dbReference type="EMBL" id="JABBWG010000023">
    <property type="protein sequence ID" value="KAG1813700.1"/>
    <property type="molecule type" value="Genomic_DNA"/>
</dbReference>
<keyword evidence="3" id="KW-1185">Reference proteome</keyword>
<evidence type="ECO:0008006" key="4">
    <source>
        <dbReference type="Google" id="ProtNLM"/>
    </source>
</evidence>
<dbReference type="PANTHER" id="PTHR43157:SF31">
    <property type="entry name" value="PHOSPHATIDYLINOSITOL-GLYCAN BIOSYNTHESIS CLASS F PROTEIN"/>
    <property type="match status" value="1"/>
</dbReference>
<protein>
    <recommendedName>
        <fullName evidence="4">NAD-P-binding protein</fullName>
    </recommendedName>
</protein>
<name>A0A9P7E7W4_9AGAM</name>
<accession>A0A9P7E7W4</accession>
<dbReference type="PRINTS" id="PR00081">
    <property type="entry name" value="GDHRDH"/>
</dbReference>
<dbReference type="Pfam" id="PF00106">
    <property type="entry name" value="adh_short"/>
    <property type="match status" value="1"/>
</dbReference>
<gene>
    <name evidence="2" type="ORF">BJ212DRAFT_1366653</name>
</gene>
<organism evidence="2 3">
    <name type="scientific">Suillus subaureus</name>
    <dbReference type="NCBI Taxonomy" id="48587"/>
    <lineage>
        <taxon>Eukaryota</taxon>
        <taxon>Fungi</taxon>
        <taxon>Dikarya</taxon>
        <taxon>Basidiomycota</taxon>
        <taxon>Agaricomycotina</taxon>
        <taxon>Agaricomycetes</taxon>
        <taxon>Agaricomycetidae</taxon>
        <taxon>Boletales</taxon>
        <taxon>Suillineae</taxon>
        <taxon>Suillaceae</taxon>
        <taxon>Suillus</taxon>
    </lineage>
</organism>
<dbReference type="RefSeq" id="XP_041191461.1">
    <property type="nucleotide sequence ID" value="XM_041336111.1"/>
</dbReference>
<comment type="caution">
    <text evidence="2">The sequence shown here is derived from an EMBL/GenBank/DDBJ whole genome shotgun (WGS) entry which is preliminary data.</text>
</comment>
<evidence type="ECO:0000256" key="1">
    <source>
        <dbReference type="ARBA" id="ARBA00023002"/>
    </source>
</evidence>
<keyword evidence="1" id="KW-0560">Oxidoreductase</keyword>
<dbReference type="GeneID" id="64630128"/>
<sequence>MRTAWHNCAISDKAFAIGHHPDRHVTYINSQILSTMGFFSKSFDPVTDLPDLSGKVILITGGNAGIGYSTVKHLARRGAKVYMAARNQSKAEEAITQLKAEGLGPGSGDVIWLELDLKDPRNAKKAAERFMKLEKRLDVLIHNAAVLLENYSMTPDGVQEIVMVNVISHIVLTRTLQPLLDQTAAEPNSDVRIVVVGSEAHRFVSGETHFRNLDDLNNELKSSLSPTFARYCMTKLMNMLYAFELQRHLAAVGSPITVIAAHPGAVNTFSDKPPLSNFKFIVKPIVSLFFLRPDQGAYNSAFAAASEEVTRQREKYKGAYLTPVGKLTEPTKVAKDEGLTKELWDTVDKFLEEKGI</sequence>
<proteinExistence type="predicted"/>
<dbReference type="GO" id="GO:0016491">
    <property type="term" value="F:oxidoreductase activity"/>
    <property type="evidence" value="ECO:0007669"/>
    <property type="project" value="UniProtKB-KW"/>
</dbReference>
<dbReference type="InterPro" id="IPR036291">
    <property type="entry name" value="NAD(P)-bd_dom_sf"/>
</dbReference>
<dbReference type="AlphaFoldDB" id="A0A9P7E7W4"/>
<dbReference type="Proteomes" id="UP000807769">
    <property type="component" value="Unassembled WGS sequence"/>
</dbReference>
<evidence type="ECO:0000313" key="3">
    <source>
        <dbReference type="Proteomes" id="UP000807769"/>
    </source>
</evidence>
<dbReference type="InterPro" id="IPR002347">
    <property type="entry name" value="SDR_fam"/>
</dbReference>
<dbReference type="SUPFAM" id="SSF51735">
    <property type="entry name" value="NAD(P)-binding Rossmann-fold domains"/>
    <property type="match status" value="1"/>
</dbReference>
<dbReference type="PANTHER" id="PTHR43157">
    <property type="entry name" value="PHOSPHATIDYLINOSITOL-GLYCAN BIOSYNTHESIS CLASS F PROTEIN-RELATED"/>
    <property type="match status" value="1"/>
</dbReference>
<evidence type="ECO:0000313" key="2">
    <source>
        <dbReference type="EMBL" id="KAG1813700.1"/>
    </source>
</evidence>
<dbReference type="Gene3D" id="3.40.50.720">
    <property type="entry name" value="NAD(P)-binding Rossmann-like Domain"/>
    <property type="match status" value="1"/>
</dbReference>
<dbReference type="OrthoDB" id="191139at2759"/>